<dbReference type="eggNOG" id="ENOG502QTJQ">
    <property type="taxonomic scope" value="Eukaryota"/>
</dbReference>
<dbReference type="EMBL" id="GL377572">
    <property type="protein sequence ID" value="EFJ32333.1"/>
    <property type="molecule type" value="Genomic_DNA"/>
</dbReference>
<evidence type="ECO:0000256" key="3">
    <source>
        <dbReference type="ARBA" id="ARBA00022989"/>
    </source>
</evidence>
<evidence type="ECO:0000313" key="7">
    <source>
        <dbReference type="EMBL" id="EFJ32333.1"/>
    </source>
</evidence>
<dbReference type="PANTHER" id="PTHR46084">
    <property type="entry name" value="PROTEIN MALE DISCOVERER 2"/>
    <property type="match status" value="1"/>
</dbReference>
<evidence type="ECO:0000313" key="8">
    <source>
        <dbReference type="Proteomes" id="UP000001514"/>
    </source>
</evidence>
<dbReference type="STRING" id="88036.D8R6L7"/>
<feature type="domain" description="Protein kinase" evidence="6">
    <location>
        <begin position="46"/>
        <end position="311"/>
    </location>
</feature>
<evidence type="ECO:0000256" key="2">
    <source>
        <dbReference type="ARBA" id="ARBA00022729"/>
    </source>
</evidence>
<dbReference type="InterPro" id="IPR001245">
    <property type="entry name" value="Ser-Thr/Tyr_kinase_cat_dom"/>
</dbReference>
<dbReference type="Pfam" id="PF07714">
    <property type="entry name" value="PK_Tyr_Ser-Thr"/>
    <property type="match status" value="1"/>
</dbReference>
<dbReference type="GO" id="GO:0012505">
    <property type="term" value="C:endomembrane system"/>
    <property type="evidence" value="ECO:0007669"/>
    <property type="project" value="UniProtKB-SubCell"/>
</dbReference>
<dbReference type="InterPro" id="IPR011009">
    <property type="entry name" value="Kinase-like_dom_sf"/>
</dbReference>
<dbReference type="OMA" id="FERIAWR"/>
<keyword evidence="8" id="KW-1185">Reference proteome</keyword>
<dbReference type="Proteomes" id="UP000001514">
    <property type="component" value="Unassembled WGS sequence"/>
</dbReference>
<dbReference type="KEGG" id="smo:SELMODRAFT_86219"/>
<dbReference type="Gramene" id="EFJ32333">
    <property type="protein sequence ID" value="EFJ32333"/>
    <property type="gene ID" value="SELMODRAFT_86219"/>
</dbReference>
<gene>
    <name evidence="7" type="ORF">SELMODRAFT_86219</name>
</gene>
<dbReference type="InterPro" id="IPR000719">
    <property type="entry name" value="Prot_kinase_dom"/>
</dbReference>
<evidence type="ECO:0000259" key="6">
    <source>
        <dbReference type="PROSITE" id="PS50011"/>
    </source>
</evidence>
<evidence type="ECO:0000256" key="1">
    <source>
        <dbReference type="ARBA" id="ARBA00022692"/>
    </source>
</evidence>
<dbReference type="FunFam" id="3.30.200.20:FF:000489">
    <property type="entry name" value="Inactive receptor-like serine/threonine-protein kinase"/>
    <property type="match status" value="1"/>
</dbReference>
<sequence length="335" mass="37335">MVGVFLYKRKTVAVSPWKAGMSGHLQKVFVTDVPSLTWAELQAACEDFSNIIGSSPDTVVFKGTLSNGTEVAVTSIRISAASWTASSEIFFRRKIEALARMKHTHLVNLLGYCAEEEPFARMLLFEYVPNGTLSEHLHNVDSDHLDWTTRMRIVMGAAYGLEYMHHELVPPASHSNFDSFAIYLTEDYAAKVRIVSISSFALVMYIGYDDFEGSDRHAPDFESNVLSFGMFLLEVVTGRLPYSEKEGSLMEWALEFLSSPETLGYIVDSSLKSFDLKQLLVVCDVIRLCIHPDSSKRPTMKTVASILSKGLNISPEAAQPKCSPLLWAELEILSN</sequence>
<dbReference type="GO" id="GO:0004672">
    <property type="term" value="F:protein kinase activity"/>
    <property type="evidence" value="ECO:0007669"/>
    <property type="project" value="InterPro"/>
</dbReference>
<organism evidence="8">
    <name type="scientific">Selaginella moellendorffii</name>
    <name type="common">Spikemoss</name>
    <dbReference type="NCBI Taxonomy" id="88036"/>
    <lineage>
        <taxon>Eukaryota</taxon>
        <taxon>Viridiplantae</taxon>
        <taxon>Streptophyta</taxon>
        <taxon>Embryophyta</taxon>
        <taxon>Tracheophyta</taxon>
        <taxon>Lycopodiopsida</taxon>
        <taxon>Selaginellales</taxon>
        <taxon>Selaginellaceae</taxon>
        <taxon>Selaginella</taxon>
    </lineage>
</organism>
<dbReference type="PROSITE" id="PS50011">
    <property type="entry name" value="PROTEIN_KINASE_DOM"/>
    <property type="match status" value="1"/>
</dbReference>
<dbReference type="GO" id="GO:0005524">
    <property type="term" value="F:ATP binding"/>
    <property type="evidence" value="ECO:0007669"/>
    <property type="project" value="InterPro"/>
</dbReference>
<dbReference type="FunCoup" id="D8R6L7">
    <property type="interactions" value="585"/>
</dbReference>
<keyword evidence="3" id="KW-1133">Transmembrane helix</keyword>
<comment type="subcellular location">
    <subcellularLocation>
        <location evidence="5">Endomembrane system</location>
        <topology evidence="5">Single-pass type I membrane protein</topology>
    </subcellularLocation>
</comment>
<name>D8R6L7_SELML</name>
<accession>D8R6L7</accession>
<evidence type="ECO:0000256" key="5">
    <source>
        <dbReference type="ARBA" id="ARBA00046288"/>
    </source>
</evidence>
<dbReference type="Gene3D" id="3.30.200.20">
    <property type="entry name" value="Phosphorylase Kinase, domain 1"/>
    <property type="match status" value="1"/>
</dbReference>
<protein>
    <recommendedName>
        <fullName evidence="6">Protein kinase domain-containing protein</fullName>
    </recommendedName>
</protein>
<keyword evidence="2" id="KW-0732">Signal</keyword>
<keyword evidence="1" id="KW-0812">Transmembrane</keyword>
<dbReference type="PANTHER" id="PTHR46084:SF14">
    <property type="entry name" value="PROTEIN KINASE DOMAIN-CONTAINING PROTEIN"/>
    <property type="match status" value="1"/>
</dbReference>
<dbReference type="HOGENOM" id="CLU_000288_92_4_1"/>
<evidence type="ECO:0000256" key="4">
    <source>
        <dbReference type="ARBA" id="ARBA00023136"/>
    </source>
</evidence>
<keyword evidence="4" id="KW-0472">Membrane</keyword>
<proteinExistence type="predicted"/>
<dbReference type="InParanoid" id="D8R6L7"/>
<reference evidence="7 8" key="1">
    <citation type="journal article" date="2011" name="Science">
        <title>The Selaginella genome identifies genetic changes associated with the evolution of vascular plants.</title>
        <authorList>
            <person name="Banks J.A."/>
            <person name="Nishiyama T."/>
            <person name="Hasebe M."/>
            <person name="Bowman J.L."/>
            <person name="Gribskov M."/>
            <person name="dePamphilis C."/>
            <person name="Albert V.A."/>
            <person name="Aono N."/>
            <person name="Aoyama T."/>
            <person name="Ambrose B.A."/>
            <person name="Ashton N.W."/>
            <person name="Axtell M.J."/>
            <person name="Barker E."/>
            <person name="Barker M.S."/>
            <person name="Bennetzen J.L."/>
            <person name="Bonawitz N.D."/>
            <person name="Chapple C."/>
            <person name="Cheng C."/>
            <person name="Correa L.G."/>
            <person name="Dacre M."/>
            <person name="DeBarry J."/>
            <person name="Dreyer I."/>
            <person name="Elias M."/>
            <person name="Engstrom E.M."/>
            <person name="Estelle M."/>
            <person name="Feng L."/>
            <person name="Finet C."/>
            <person name="Floyd S.K."/>
            <person name="Frommer W.B."/>
            <person name="Fujita T."/>
            <person name="Gramzow L."/>
            <person name="Gutensohn M."/>
            <person name="Harholt J."/>
            <person name="Hattori M."/>
            <person name="Heyl A."/>
            <person name="Hirai T."/>
            <person name="Hiwatashi Y."/>
            <person name="Ishikawa M."/>
            <person name="Iwata M."/>
            <person name="Karol K.G."/>
            <person name="Koehler B."/>
            <person name="Kolukisaoglu U."/>
            <person name="Kubo M."/>
            <person name="Kurata T."/>
            <person name="Lalonde S."/>
            <person name="Li K."/>
            <person name="Li Y."/>
            <person name="Litt A."/>
            <person name="Lyons E."/>
            <person name="Manning G."/>
            <person name="Maruyama T."/>
            <person name="Michael T.P."/>
            <person name="Mikami K."/>
            <person name="Miyazaki S."/>
            <person name="Morinaga S."/>
            <person name="Murata T."/>
            <person name="Mueller-Roeber B."/>
            <person name="Nelson D.R."/>
            <person name="Obara M."/>
            <person name="Oguri Y."/>
            <person name="Olmstead R.G."/>
            <person name="Onodera N."/>
            <person name="Petersen B.L."/>
            <person name="Pils B."/>
            <person name="Prigge M."/>
            <person name="Rensing S.A."/>
            <person name="Riano-Pachon D.M."/>
            <person name="Roberts A.W."/>
            <person name="Sato Y."/>
            <person name="Scheller H.V."/>
            <person name="Schulz B."/>
            <person name="Schulz C."/>
            <person name="Shakirov E.V."/>
            <person name="Shibagaki N."/>
            <person name="Shinohara N."/>
            <person name="Shippen D.E."/>
            <person name="Soerensen I."/>
            <person name="Sotooka R."/>
            <person name="Sugimoto N."/>
            <person name="Sugita M."/>
            <person name="Sumikawa N."/>
            <person name="Tanurdzic M."/>
            <person name="Theissen G."/>
            <person name="Ulvskov P."/>
            <person name="Wakazuki S."/>
            <person name="Weng J.K."/>
            <person name="Willats W.W."/>
            <person name="Wipf D."/>
            <person name="Wolf P.G."/>
            <person name="Yang L."/>
            <person name="Zimmer A.D."/>
            <person name="Zhu Q."/>
            <person name="Mitros T."/>
            <person name="Hellsten U."/>
            <person name="Loque D."/>
            <person name="Otillar R."/>
            <person name="Salamov A."/>
            <person name="Schmutz J."/>
            <person name="Shapiro H."/>
            <person name="Lindquist E."/>
            <person name="Lucas S."/>
            <person name="Rokhsar D."/>
            <person name="Grigoriev I.V."/>
        </authorList>
    </citation>
    <scope>NUCLEOTIDE SEQUENCE [LARGE SCALE GENOMIC DNA]</scope>
</reference>
<dbReference type="AlphaFoldDB" id="D8R6L7"/>
<dbReference type="Gene3D" id="1.10.510.10">
    <property type="entry name" value="Transferase(Phosphotransferase) domain 1"/>
    <property type="match status" value="1"/>
</dbReference>
<dbReference type="SUPFAM" id="SSF56112">
    <property type="entry name" value="Protein kinase-like (PK-like)"/>
    <property type="match status" value="1"/>
</dbReference>